<dbReference type="Pfam" id="PF08282">
    <property type="entry name" value="Hydrolase_3"/>
    <property type="match status" value="1"/>
</dbReference>
<organism evidence="1 2">
    <name type="scientific">Lapidilactobacillus mulanensis</name>
    <dbReference type="NCBI Taxonomy" id="2485999"/>
    <lineage>
        <taxon>Bacteria</taxon>
        <taxon>Bacillati</taxon>
        <taxon>Bacillota</taxon>
        <taxon>Bacilli</taxon>
        <taxon>Lactobacillales</taxon>
        <taxon>Lactobacillaceae</taxon>
        <taxon>Lapidilactobacillus</taxon>
    </lineage>
</organism>
<name>A0ABW4DSL9_9LACO</name>
<dbReference type="SFLD" id="SFLDG01140">
    <property type="entry name" value="C2.B:_Phosphomannomutase_and_P"/>
    <property type="match status" value="1"/>
</dbReference>
<dbReference type="SFLD" id="SFLDS00003">
    <property type="entry name" value="Haloacid_Dehalogenase"/>
    <property type="match status" value="1"/>
</dbReference>
<proteinExistence type="predicted"/>
<dbReference type="NCBIfam" id="TIGR00099">
    <property type="entry name" value="Cof-subfamily"/>
    <property type="match status" value="1"/>
</dbReference>
<dbReference type="InterPro" id="IPR000150">
    <property type="entry name" value="Cof"/>
</dbReference>
<dbReference type="SUPFAM" id="SSF56784">
    <property type="entry name" value="HAD-like"/>
    <property type="match status" value="1"/>
</dbReference>
<dbReference type="RefSeq" id="WP_125578354.1">
    <property type="nucleotide sequence ID" value="NZ_JBHTOF010000092.1"/>
</dbReference>
<dbReference type="NCBIfam" id="TIGR01484">
    <property type="entry name" value="HAD-SF-IIB"/>
    <property type="match status" value="1"/>
</dbReference>
<keyword evidence="1" id="KW-0378">Hydrolase</keyword>
<gene>
    <name evidence="1" type="ORF">ACFQ4L_07910</name>
</gene>
<protein>
    <submittedName>
        <fullName evidence="1">Cof-type HAD-IIB family hydrolase</fullName>
        <ecNumber evidence="1">3.1.3.-</ecNumber>
    </submittedName>
</protein>
<dbReference type="GO" id="GO:0016787">
    <property type="term" value="F:hydrolase activity"/>
    <property type="evidence" value="ECO:0007669"/>
    <property type="project" value="UniProtKB-KW"/>
</dbReference>
<evidence type="ECO:0000313" key="2">
    <source>
        <dbReference type="Proteomes" id="UP001597244"/>
    </source>
</evidence>
<dbReference type="CDD" id="cd07516">
    <property type="entry name" value="HAD_Pase"/>
    <property type="match status" value="1"/>
</dbReference>
<dbReference type="Gene3D" id="3.30.1240.10">
    <property type="match status" value="1"/>
</dbReference>
<dbReference type="EC" id="3.1.3.-" evidence="1"/>
<comment type="caution">
    <text evidence="1">The sequence shown here is derived from an EMBL/GenBank/DDBJ whole genome shotgun (WGS) entry which is preliminary data.</text>
</comment>
<dbReference type="Proteomes" id="UP001597244">
    <property type="component" value="Unassembled WGS sequence"/>
</dbReference>
<dbReference type="SFLD" id="SFLDG01144">
    <property type="entry name" value="C2.B.4:_PGP_Like"/>
    <property type="match status" value="1"/>
</dbReference>
<evidence type="ECO:0000313" key="1">
    <source>
        <dbReference type="EMBL" id="MFD1465985.1"/>
    </source>
</evidence>
<dbReference type="PANTHER" id="PTHR10000">
    <property type="entry name" value="PHOSPHOSERINE PHOSPHATASE"/>
    <property type="match status" value="1"/>
</dbReference>
<dbReference type="EMBL" id="JBHTOF010000092">
    <property type="protein sequence ID" value="MFD1465985.1"/>
    <property type="molecule type" value="Genomic_DNA"/>
</dbReference>
<sequence>MSIKLVAIDIDDTLLNSNHQLLASTKTSIQQALAAGVKVVLCSGRPLAGVKPFLDELGIEGDQQYVITFNGSVIESVSGQVLAQSGISRETYQAIDDYSQKYHLSYNVLDSQSRIYTSNLEVDPITVIQARENEAGVFIRKPAELPADVTLIKAVFGGTAVELDQNETRVQQMFGKTNYVVRAAARFLEVMHRDVNKGKALARLAAVLNLEASEIMAIGDEQNDITMFDYAGTAVVMANGSELAKKHADFETRSNDEDGIAFALEKYITQA</sequence>
<dbReference type="InterPro" id="IPR036412">
    <property type="entry name" value="HAD-like_sf"/>
</dbReference>
<reference evidence="2" key="1">
    <citation type="journal article" date="2019" name="Int. J. Syst. Evol. Microbiol.">
        <title>The Global Catalogue of Microorganisms (GCM) 10K type strain sequencing project: providing services to taxonomists for standard genome sequencing and annotation.</title>
        <authorList>
            <consortium name="The Broad Institute Genomics Platform"/>
            <consortium name="The Broad Institute Genome Sequencing Center for Infectious Disease"/>
            <person name="Wu L."/>
            <person name="Ma J."/>
        </authorList>
    </citation>
    <scope>NUCLEOTIDE SEQUENCE [LARGE SCALE GENOMIC DNA]</scope>
    <source>
        <strain evidence="2">CCM 8951</strain>
    </source>
</reference>
<dbReference type="Gene3D" id="3.40.50.1000">
    <property type="entry name" value="HAD superfamily/HAD-like"/>
    <property type="match status" value="1"/>
</dbReference>
<dbReference type="InterPro" id="IPR023214">
    <property type="entry name" value="HAD_sf"/>
</dbReference>
<keyword evidence="2" id="KW-1185">Reference proteome</keyword>
<dbReference type="PANTHER" id="PTHR10000:SF8">
    <property type="entry name" value="HAD SUPERFAMILY HYDROLASE-LIKE, TYPE 3"/>
    <property type="match status" value="1"/>
</dbReference>
<dbReference type="InterPro" id="IPR006379">
    <property type="entry name" value="HAD-SF_hydro_IIB"/>
</dbReference>
<accession>A0ABW4DSL9</accession>